<dbReference type="InterPro" id="IPR011990">
    <property type="entry name" value="TPR-like_helical_dom_sf"/>
</dbReference>
<dbReference type="AlphaFoldDB" id="A0A7J6WJ73"/>
<accession>A0A7J6WJ73</accession>
<organism evidence="1 2">
    <name type="scientific">Thalictrum thalictroides</name>
    <name type="common">Rue-anemone</name>
    <name type="synonym">Anemone thalictroides</name>
    <dbReference type="NCBI Taxonomy" id="46969"/>
    <lineage>
        <taxon>Eukaryota</taxon>
        <taxon>Viridiplantae</taxon>
        <taxon>Streptophyta</taxon>
        <taxon>Embryophyta</taxon>
        <taxon>Tracheophyta</taxon>
        <taxon>Spermatophyta</taxon>
        <taxon>Magnoliopsida</taxon>
        <taxon>Ranunculales</taxon>
        <taxon>Ranunculaceae</taxon>
        <taxon>Thalictroideae</taxon>
        <taxon>Thalictrum</taxon>
    </lineage>
</organism>
<reference evidence="1 2" key="1">
    <citation type="submission" date="2020-06" db="EMBL/GenBank/DDBJ databases">
        <title>Transcriptomic and genomic resources for Thalictrum thalictroides and T. hernandezii: Facilitating candidate gene discovery in an emerging model plant lineage.</title>
        <authorList>
            <person name="Arias T."/>
            <person name="Riano-Pachon D.M."/>
            <person name="Di Stilio V.S."/>
        </authorList>
    </citation>
    <scope>NUCLEOTIDE SEQUENCE [LARGE SCALE GENOMIC DNA]</scope>
    <source>
        <strain evidence="2">cv. WT478/WT964</strain>
        <tissue evidence="1">Leaves</tissue>
    </source>
</reference>
<dbReference type="EMBL" id="JABWDY010015225">
    <property type="protein sequence ID" value="KAF5197008.1"/>
    <property type="molecule type" value="Genomic_DNA"/>
</dbReference>
<name>A0A7J6WJ73_THATH</name>
<comment type="caution">
    <text evidence="1">The sequence shown here is derived from an EMBL/GenBank/DDBJ whole genome shotgun (WGS) entry which is preliminary data.</text>
</comment>
<dbReference type="Proteomes" id="UP000554482">
    <property type="component" value="Unassembled WGS sequence"/>
</dbReference>
<keyword evidence="2" id="KW-1185">Reference proteome</keyword>
<evidence type="ECO:0000313" key="1">
    <source>
        <dbReference type="EMBL" id="KAF5197008.1"/>
    </source>
</evidence>
<evidence type="ECO:0000313" key="2">
    <source>
        <dbReference type="Proteomes" id="UP000554482"/>
    </source>
</evidence>
<proteinExistence type="predicted"/>
<dbReference type="SUPFAM" id="SSF48452">
    <property type="entry name" value="TPR-like"/>
    <property type="match status" value="1"/>
</dbReference>
<protein>
    <submittedName>
        <fullName evidence="1">Uncharacterized protein</fullName>
    </submittedName>
</protein>
<feature type="non-terminal residue" evidence="1">
    <location>
        <position position="1"/>
    </location>
</feature>
<dbReference type="OrthoDB" id="433738at2759"/>
<gene>
    <name evidence="1" type="ORF">FRX31_013405</name>
</gene>
<sequence>KNASTSVLVEKSNRWSSSLDPVAEDDSRVLLCSHNFEEIMTRHMAGGSRSAARSDEPCFACLGNGGSVWCYAKACIMLKPNWPEAYYRARIALSLIEKYDMATVKLLTSLCYGDSSC</sequence>